<name>A0A225D7I1_9BACT</name>
<keyword evidence="2" id="KW-1185">Reference proteome</keyword>
<evidence type="ECO:0000313" key="2">
    <source>
        <dbReference type="Proteomes" id="UP000214646"/>
    </source>
</evidence>
<accession>A0A225D7I1</accession>
<proteinExistence type="predicted"/>
<comment type="caution">
    <text evidence="1">The sequence shown here is derived from an EMBL/GenBank/DDBJ whole genome shotgun (WGS) entry which is preliminary data.</text>
</comment>
<reference evidence="2" key="1">
    <citation type="submission" date="2017-06" db="EMBL/GenBank/DDBJ databases">
        <title>Genome analysis of Fimbriiglobus ruber SP5, the first member of the order Planctomycetales with confirmed chitinolytic capability.</title>
        <authorList>
            <person name="Ravin N.V."/>
            <person name="Rakitin A.L."/>
            <person name="Ivanova A.A."/>
            <person name="Beletsky A.V."/>
            <person name="Kulichevskaya I.S."/>
            <person name="Mardanov A.V."/>
            <person name="Dedysh S.N."/>
        </authorList>
    </citation>
    <scope>NUCLEOTIDE SEQUENCE [LARGE SCALE GENOMIC DNA]</scope>
    <source>
        <strain evidence="2">SP5</strain>
    </source>
</reference>
<gene>
    <name evidence="1" type="ORF">FRUB_06532</name>
</gene>
<organism evidence="1 2">
    <name type="scientific">Fimbriiglobus ruber</name>
    <dbReference type="NCBI Taxonomy" id="1908690"/>
    <lineage>
        <taxon>Bacteria</taxon>
        <taxon>Pseudomonadati</taxon>
        <taxon>Planctomycetota</taxon>
        <taxon>Planctomycetia</taxon>
        <taxon>Gemmatales</taxon>
        <taxon>Gemmataceae</taxon>
        <taxon>Fimbriiglobus</taxon>
    </lineage>
</organism>
<dbReference type="EMBL" id="NIDE01000014">
    <property type="protein sequence ID" value="OWK37412.1"/>
    <property type="molecule type" value="Genomic_DNA"/>
</dbReference>
<protein>
    <submittedName>
        <fullName evidence="1">Uncharacterized protein</fullName>
    </submittedName>
</protein>
<sequence length="296" mass="32740">MKEIEMNASIINTTPEDLDPVNFLLGKVNEDRTDKCLDSEDQPCIRLAKDPNRQLYRLYDRDGKVSLRARSYLRNLYRYHRPTLHLSDKDLALAVDYIAEDAYQGGRERTAAVVKKDGDYNFEAVCVFANSLTRSGAAPGLGNRLLDAVARLTTDDRLRHTLTVESDGATLTLKLRTADLWAVVNSSDIEAQVRADKGTLCKALNYFSRRLDDLGYQFRKVGLEVTVTHRDTGSWTTLVRRDDVFCPDPTVLVRPDGPVPSASALSSGDNMNGGKGLQATDDNCIATDPVVSTPAV</sequence>
<evidence type="ECO:0000313" key="1">
    <source>
        <dbReference type="EMBL" id="OWK37412.1"/>
    </source>
</evidence>
<dbReference type="AlphaFoldDB" id="A0A225D7I1"/>
<dbReference type="Proteomes" id="UP000214646">
    <property type="component" value="Unassembled WGS sequence"/>
</dbReference>